<proteinExistence type="predicted"/>
<dbReference type="OrthoDB" id="5422202at2"/>
<evidence type="ECO:0000256" key="1">
    <source>
        <dbReference type="SAM" id="Coils"/>
    </source>
</evidence>
<evidence type="ECO:0000313" key="3">
    <source>
        <dbReference type="EMBL" id="KGN94869.1"/>
    </source>
</evidence>
<reference evidence="3 5" key="1">
    <citation type="submission" date="2014-08" db="EMBL/GenBank/DDBJ databases">
        <title>Porphyromonas crevioricanis strain:COT-253_OH1447 Genome sequencing.</title>
        <authorList>
            <person name="Wallis C."/>
            <person name="Deusch O."/>
            <person name="O'Flynn C."/>
            <person name="Davis I."/>
            <person name="Jospin G."/>
            <person name="Darling A.E."/>
            <person name="Coil D.A."/>
            <person name="Alexiev A."/>
            <person name="Horsfall A."/>
            <person name="Kirkwood N."/>
            <person name="Harris S."/>
            <person name="Eisen J.A."/>
        </authorList>
    </citation>
    <scope>NUCLEOTIDE SEQUENCE [LARGE SCALE GENOMIC DNA]</scope>
    <source>
        <strain evidence="5">COT-253 OH1447</strain>
        <strain evidence="3">COT-253_OH1447</strain>
    </source>
</reference>
<dbReference type="EMBL" id="LS483447">
    <property type="protein sequence ID" value="SQH72508.1"/>
    <property type="molecule type" value="Genomic_DNA"/>
</dbReference>
<dbReference type="RefSeq" id="WP_023941384.1">
    <property type="nucleotide sequence ID" value="NZ_JQJB01000006.1"/>
</dbReference>
<feature type="compositionally biased region" description="Polar residues" evidence="2">
    <location>
        <begin position="23"/>
        <end position="34"/>
    </location>
</feature>
<dbReference type="InterPro" id="IPR007139">
    <property type="entry name" value="DUF349"/>
</dbReference>
<reference evidence="4 6" key="2">
    <citation type="submission" date="2018-06" db="EMBL/GenBank/DDBJ databases">
        <authorList>
            <consortium name="Pathogen Informatics"/>
            <person name="Doyle S."/>
        </authorList>
    </citation>
    <scope>NUCLEOTIDE SEQUENCE [LARGE SCALE GENOMIC DNA]</scope>
    <source>
        <strain evidence="4 6">NCTC12858</strain>
    </source>
</reference>
<organism evidence="3 5">
    <name type="scientific">Porphyromonas crevioricanis</name>
    <dbReference type="NCBI Taxonomy" id="393921"/>
    <lineage>
        <taxon>Bacteria</taxon>
        <taxon>Pseudomonadati</taxon>
        <taxon>Bacteroidota</taxon>
        <taxon>Bacteroidia</taxon>
        <taxon>Bacteroidales</taxon>
        <taxon>Porphyromonadaceae</taxon>
        <taxon>Porphyromonas</taxon>
    </lineage>
</organism>
<evidence type="ECO:0000313" key="6">
    <source>
        <dbReference type="Proteomes" id="UP000249300"/>
    </source>
</evidence>
<feature type="region of interest" description="Disordered" evidence="2">
    <location>
        <begin position="1"/>
        <end position="34"/>
    </location>
</feature>
<keyword evidence="6" id="KW-1185">Reference proteome</keyword>
<dbReference type="EMBL" id="JQJC01000014">
    <property type="protein sequence ID" value="KGN94869.1"/>
    <property type="molecule type" value="Genomic_DNA"/>
</dbReference>
<sequence>METPTNSQQELQQAGSDQEKKSLQPTSAIADTTSLNDKNAAELVEALAVLLQAEELPARTDVEAYKKAFYRRKQQVLEAPQSQNEEGGESLQDLSEKIEVHEERLKDLLASFRERYQKVKEEEEAVKAQNLEKKQDLLTKLGELLSSTDEFGKIVADFRQIRESWDALGAIPEQQVNEIQNSYNKLVEQFYDLKQINDEFREYDFRKNLEAKTTLCEEAESLSELEDIVQAARKLQDLHKQWRDLGPVARDLRESIWVRFKAASSVINKKHQEYFDQLKAAENDNLEHKDTLCQKVEGIKIDELTTPKQWEQATQQVLQIQAEWKSIGFAPKKENEKIYLRFRGACDAFFSAKSMFFSKVRKEYEENYARKKEMAEEAESLQDSEDWKGTTARLTELQAKWKEIGPVPRRQSDAIWHRFRTACDKFFNRKKEANAESGASWAENLKLKLDIIAQLEALEEEQDEQIARDKLAELTAKFRSVGFVPFKDKEKVQKAYRVITDKLYDRLRVSRNNRRLEGYGSTLDEMGEGNKGKLFNERTRMLRILDRMKQELQTYSNNLGFLSTDSKGGNALLNEMNRKKERLEEDIRLMQQKIKMIDERIDQTDE</sequence>
<name>A0A0A2G348_9PORP</name>
<evidence type="ECO:0000313" key="5">
    <source>
        <dbReference type="Proteomes" id="UP000030136"/>
    </source>
</evidence>
<protein>
    <submittedName>
        <fullName evidence="4">Domain of Uncharacterized Function (DUF349)</fullName>
    </submittedName>
</protein>
<gene>
    <name evidence="3" type="ORF">HQ38_04915</name>
    <name evidence="4" type="ORF">NCTC12858_00331</name>
</gene>
<dbReference type="Proteomes" id="UP000030136">
    <property type="component" value="Unassembled WGS sequence"/>
</dbReference>
<dbReference type="AlphaFoldDB" id="A0A0A2G348"/>
<evidence type="ECO:0000313" key="4">
    <source>
        <dbReference type="EMBL" id="SQH72508.1"/>
    </source>
</evidence>
<feature type="coiled-coil region" evidence="1">
    <location>
        <begin position="84"/>
        <end position="129"/>
    </location>
</feature>
<accession>A0A0A2G348</accession>
<dbReference type="Proteomes" id="UP000249300">
    <property type="component" value="Chromosome 1"/>
</dbReference>
<evidence type="ECO:0000256" key="2">
    <source>
        <dbReference type="SAM" id="MobiDB-lite"/>
    </source>
</evidence>
<dbReference type="eggNOG" id="COG5107">
    <property type="taxonomic scope" value="Bacteria"/>
</dbReference>
<dbReference type="STRING" id="393921.HQ45_04755"/>
<dbReference type="Pfam" id="PF03993">
    <property type="entry name" value="DUF349"/>
    <property type="match status" value="5"/>
</dbReference>
<feature type="compositionally biased region" description="Polar residues" evidence="2">
    <location>
        <begin position="1"/>
        <end position="16"/>
    </location>
</feature>
<dbReference type="KEGG" id="pcre:NCTC12858_00331"/>
<keyword evidence="1" id="KW-0175">Coiled coil</keyword>
<feature type="coiled-coil region" evidence="1">
    <location>
        <begin position="538"/>
        <end position="600"/>
    </location>
</feature>